<sequence precursor="true">MNRIAIYTFLCVLTALTAFSTEAIIAGSGTDDSADRKGPTLYLGLQGHEKAVNEIESFMYFVPMISPVTMKSSTSEVNTQKVTIIDCKRDISRRDFEISCVFEVTGQGSYRHTYDARQMIEWNTRKHKKGDTVKNLLDYIEFTGSGRGSFEIKGRFRDGNAQVEEVEVNFSRDGKDSPVTVGLYSIEAKNGRYHYDNRTDERIAQIEKLAFKDTEGNPKMSIKVGSVRDADKDKSLFGSLCGMIANLLIDPIAINKQGNDAMLDLGMAIYEKQETFTFRKAANLSDTR</sequence>
<organism evidence="2 3">
    <name type="scientific">Anaerohalosphaera lusitana</name>
    <dbReference type="NCBI Taxonomy" id="1936003"/>
    <lineage>
        <taxon>Bacteria</taxon>
        <taxon>Pseudomonadati</taxon>
        <taxon>Planctomycetota</taxon>
        <taxon>Phycisphaerae</taxon>
        <taxon>Sedimentisphaerales</taxon>
        <taxon>Anaerohalosphaeraceae</taxon>
        <taxon>Anaerohalosphaera</taxon>
    </lineage>
</organism>
<dbReference type="AlphaFoldDB" id="A0A1U9NKY9"/>
<feature type="chain" id="PRO_5012798476" evidence="1">
    <location>
        <begin position="21"/>
        <end position="288"/>
    </location>
</feature>
<keyword evidence="3" id="KW-1185">Reference proteome</keyword>
<evidence type="ECO:0000313" key="2">
    <source>
        <dbReference type="EMBL" id="AQT68603.1"/>
    </source>
</evidence>
<dbReference type="Proteomes" id="UP000189674">
    <property type="component" value="Chromosome"/>
</dbReference>
<dbReference type="OrthoDB" id="3078307at2"/>
<dbReference type="RefSeq" id="WP_146661760.1">
    <property type="nucleotide sequence ID" value="NZ_CP019791.1"/>
</dbReference>
<dbReference type="KEGG" id="alus:STSP2_01771"/>
<keyword evidence="1" id="KW-0732">Signal</keyword>
<evidence type="ECO:0000256" key="1">
    <source>
        <dbReference type="SAM" id="SignalP"/>
    </source>
</evidence>
<feature type="signal peptide" evidence="1">
    <location>
        <begin position="1"/>
        <end position="20"/>
    </location>
</feature>
<proteinExistence type="predicted"/>
<dbReference type="EMBL" id="CP019791">
    <property type="protein sequence ID" value="AQT68603.1"/>
    <property type="molecule type" value="Genomic_DNA"/>
</dbReference>
<gene>
    <name evidence="2" type="ORF">STSP2_01771</name>
</gene>
<evidence type="ECO:0000313" key="3">
    <source>
        <dbReference type="Proteomes" id="UP000189674"/>
    </source>
</evidence>
<name>A0A1U9NKY9_9BACT</name>
<protein>
    <submittedName>
        <fullName evidence="2">Uncharacterized protein</fullName>
    </submittedName>
</protein>
<accession>A0A1U9NKY9</accession>
<reference evidence="3" key="1">
    <citation type="submission" date="2017-02" db="EMBL/GenBank/DDBJ databases">
        <title>Comparative genomics and description of representatives of a novel lineage of planctomycetes thriving in anoxic sediments.</title>
        <authorList>
            <person name="Spring S."/>
            <person name="Bunk B."/>
            <person name="Sproer C."/>
        </authorList>
    </citation>
    <scope>NUCLEOTIDE SEQUENCE [LARGE SCALE GENOMIC DNA]</scope>
    <source>
        <strain evidence="3">ST-NAGAB-D1</strain>
    </source>
</reference>
<dbReference type="STRING" id="1936003.STSP2_01771"/>